<dbReference type="PANTHER" id="PTHR33337:SF40">
    <property type="entry name" value="CENP-V_GFA DOMAIN-CONTAINING PROTEIN-RELATED"/>
    <property type="match status" value="1"/>
</dbReference>
<accession>A0A5N3PA96</accession>
<dbReference type="Proteomes" id="UP000325684">
    <property type="component" value="Unassembled WGS sequence"/>
</dbReference>
<reference evidence="7 8" key="1">
    <citation type="journal article" date="2019" name="Microorganisms">
        <title>Genome Insights into the Novel Species Microvirga brassicacearum, a Rapeseed Endophyte with Biotechnological Potential.</title>
        <authorList>
            <person name="Jimenez-Gomez A."/>
            <person name="Saati-Santamaria Z."/>
            <person name="Igual J.M."/>
            <person name="Rivas R."/>
            <person name="Mateos P.F."/>
            <person name="Garcia-Fraile P."/>
        </authorList>
    </citation>
    <scope>NUCLEOTIDE SEQUENCE [LARGE SCALE GENOMIC DNA]</scope>
    <source>
        <strain evidence="7 8">CDVBN77</strain>
    </source>
</reference>
<keyword evidence="4" id="KW-0456">Lyase</keyword>
<dbReference type="AlphaFoldDB" id="A0A5N3PA96"/>
<name>A0A5N3PA96_9HYPH</name>
<evidence type="ECO:0000256" key="1">
    <source>
        <dbReference type="ARBA" id="ARBA00005495"/>
    </source>
</evidence>
<evidence type="ECO:0000259" key="6">
    <source>
        <dbReference type="PROSITE" id="PS51891"/>
    </source>
</evidence>
<dbReference type="SUPFAM" id="SSF51316">
    <property type="entry name" value="Mss4-like"/>
    <property type="match status" value="1"/>
</dbReference>
<gene>
    <name evidence="7" type="ORF">FEZ63_13065</name>
</gene>
<dbReference type="EMBL" id="VCMV01000019">
    <property type="protein sequence ID" value="KAB0266672.1"/>
    <property type="molecule type" value="Genomic_DNA"/>
</dbReference>
<proteinExistence type="inferred from homology"/>
<evidence type="ECO:0000256" key="4">
    <source>
        <dbReference type="ARBA" id="ARBA00023239"/>
    </source>
</evidence>
<dbReference type="PROSITE" id="PS51891">
    <property type="entry name" value="CENP_V_GFA"/>
    <property type="match status" value="1"/>
</dbReference>
<evidence type="ECO:0000313" key="7">
    <source>
        <dbReference type="EMBL" id="KAB0266672.1"/>
    </source>
</evidence>
<dbReference type="Pfam" id="PF04828">
    <property type="entry name" value="GFA"/>
    <property type="match status" value="1"/>
</dbReference>
<comment type="similarity">
    <text evidence="1">Belongs to the Gfa family.</text>
</comment>
<protein>
    <submittedName>
        <fullName evidence="7">GFA family protein</fullName>
    </submittedName>
</protein>
<keyword evidence="8" id="KW-1185">Reference proteome</keyword>
<sequence>MTGGCQCGAVRYALKSEPTEASICHCRMCQKAFGNYFSALTGVPMGDLVWTRGEPGIFKSSEAVERGFCRDCGTPLTFQYVGQDRINVSIGSLDEPARVTPEVQWGIESRLPAFAILHTLRGATTEDVATPEDLARMKSRQHPDHD</sequence>
<dbReference type="InterPro" id="IPR006913">
    <property type="entry name" value="CENP-V/GFA"/>
</dbReference>
<evidence type="ECO:0000313" key="8">
    <source>
        <dbReference type="Proteomes" id="UP000325684"/>
    </source>
</evidence>
<dbReference type="GO" id="GO:0046872">
    <property type="term" value="F:metal ion binding"/>
    <property type="evidence" value="ECO:0007669"/>
    <property type="project" value="UniProtKB-KW"/>
</dbReference>
<keyword evidence="2" id="KW-0479">Metal-binding</keyword>
<dbReference type="InterPro" id="IPR011057">
    <property type="entry name" value="Mss4-like_sf"/>
</dbReference>
<dbReference type="GO" id="GO:0016846">
    <property type="term" value="F:carbon-sulfur lyase activity"/>
    <property type="evidence" value="ECO:0007669"/>
    <property type="project" value="InterPro"/>
</dbReference>
<keyword evidence="3" id="KW-0862">Zinc</keyword>
<comment type="caution">
    <text evidence="7">The sequence shown here is derived from an EMBL/GenBank/DDBJ whole genome shotgun (WGS) entry which is preliminary data.</text>
</comment>
<organism evidence="7 8">
    <name type="scientific">Microvirga brassicacearum</name>
    <dbReference type="NCBI Taxonomy" id="2580413"/>
    <lineage>
        <taxon>Bacteria</taxon>
        <taxon>Pseudomonadati</taxon>
        <taxon>Pseudomonadota</taxon>
        <taxon>Alphaproteobacteria</taxon>
        <taxon>Hyphomicrobiales</taxon>
        <taxon>Methylobacteriaceae</taxon>
        <taxon>Microvirga</taxon>
    </lineage>
</organism>
<feature type="compositionally biased region" description="Basic and acidic residues" evidence="5">
    <location>
        <begin position="133"/>
        <end position="146"/>
    </location>
</feature>
<dbReference type="OrthoDB" id="9807246at2"/>
<evidence type="ECO:0000256" key="5">
    <source>
        <dbReference type="SAM" id="MobiDB-lite"/>
    </source>
</evidence>
<evidence type="ECO:0000256" key="3">
    <source>
        <dbReference type="ARBA" id="ARBA00022833"/>
    </source>
</evidence>
<feature type="region of interest" description="Disordered" evidence="5">
    <location>
        <begin position="127"/>
        <end position="146"/>
    </location>
</feature>
<dbReference type="PANTHER" id="PTHR33337">
    <property type="entry name" value="GFA DOMAIN-CONTAINING PROTEIN"/>
    <property type="match status" value="1"/>
</dbReference>
<feature type="domain" description="CENP-V/GFA" evidence="6">
    <location>
        <begin position="1"/>
        <end position="106"/>
    </location>
</feature>
<evidence type="ECO:0000256" key="2">
    <source>
        <dbReference type="ARBA" id="ARBA00022723"/>
    </source>
</evidence>
<dbReference type="Gene3D" id="3.90.1590.10">
    <property type="entry name" value="glutathione-dependent formaldehyde- activating enzyme (gfa)"/>
    <property type="match status" value="1"/>
</dbReference>